<gene>
    <name evidence="2" type="ORF">RDB_LOCUS17788</name>
</gene>
<accession>A0A8H2WFJ6</accession>
<feature type="region of interest" description="Disordered" evidence="1">
    <location>
        <begin position="94"/>
        <end position="124"/>
    </location>
</feature>
<protein>
    <submittedName>
        <fullName evidence="2">Uncharacterized protein</fullName>
    </submittedName>
</protein>
<evidence type="ECO:0000313" key="2">
    <source>
        <dbReference type="EMBL" id="CAE6374850.1"/>
    </source>
</evidence>
<evidence type="ECO:0000256" key="1">
    <source>
        <dbReference type="SAM" id="MobiDB-lite"/>
    </source>
</evidence>
<dbReference type="Gene3D" id="3.30.760.10">
    <property type="entry name" value="RNA Cap, Translation Initiation Factor Eif4e"/>
    <property type="match status" value="1"/>
</dbReference>
<dbReference type="AlphaFoldDB" id="A0A8H2WFJ6"/>
<feature type="region of interest" description="Disordered" evidence="1">
    <location>
        <begin position="156"/>
        <end position="214"/>
    </location>
</feature>
<dbReference type="EMBL" id="CAJMWQ010000748">
    <property type="protein sequence ID" value="CAE6374850.1"/>
    <property type="molecule type" value="Genomic_DNA"/>
</dbReference>
<comment type="caution">
    <text evidence="2">The sequence shown here is derived from an EMBL/GenBank/DDBJ whole genome shotgun (WGS) entry which is preliminary data.</text>
</comment>
<organism evidence="2 3">
    <name type="scientific">Rhizoctonia solani</name>
    <dbReference type="NCBI Taxonomy" id="456999"/>
    <lineage>
        <taxon>Eukaryota</taxon>
        <taxon>Fungi</taxon>
        <taxon>Dikarya</taxon>
        <taxon>Basidiomycota</taxon>
        <taxon>Agaricomycotina</taxon>
        <taxon>Agaricomycetes</taxon>
        <taxon>Cantharellales</taxon>
        <taxon>Ceratobasidiaceae</taxon>
        <taxon>Rhizoctonia</taxon>
    </lineage>
</organism>
<name>A0A8H2WFJ6_9AGAM</name>
<dbReference type="InterPro" id="IPR023398">
    <property type="entry name" value="TIF_eIF4e-like"/>
</dbReference>
<evidence type="ECO:0000313" key="3">
    <source>
        <dbReference type="Proteomes" id="UP000663826"/>
    </source>
</evidence>
<reference evidence="2" key="1">
    <citation type="submission" date="2021-01" db="EMBL/GenBank/DDBJ databases">
        <authorList>
            <person name="Kaushik A."/>
        </authorList>
    </citation>
    <scope>NUCLEOTIDE SEQUENCE</scope>
    <source>
        <strain evidence="2">AG1-1B</strain>
    </source>
</reference>
<dbReference type="SUPFAM" id="SSF55418">
    <property type="entry name" value="eIF4e-like"/>
    <property type="match status" value="1"/>
</dbReference>
<sequence length="214" mass="23583">MDVLPNHRYLICLYLPDIYDKVAVAEVLRTVCQSTGIRPNSAKTDLYTVIGLDSKHPSGIKSTVWNPTDLIPDAELKALTEAYWNEANKKVVSTDAEATSKITEGTKKKTSKRPRKQESDDDLFDDVKDATVDDLATVQDVIDQAKKRTGNLLPSKITQVQATEDSATESESDETPTKPATSATGKSPLRKPTKSADDSSSDEDNKKPKKIRKF</sequence>
<proteinExistence type="predicted"/>
<dbReference type="Proteomes" id="UP000663826">
    <property type="component" value="Unassembled WGS sequence"/>
</dbReference>